<evidence type="ECO:0000313" key="2">
    <source>
        <dbReference type="Proteomes" id="UP001162992"/>
    </source>
</evidence>
<dbReference type="EMBL" id="CM055098">
    <property type="protein sequence ID" value="KAJ7550595.1"/>
    <property type="molecule type" value="Genomic_DNA"/>
</dbReference>
<gene>
    <name evidence="1" type="ORF">O6H91_07G108400</name>
</gene>
<dbReference type="Proteomes" id="UP001162992">
    <property type="component" value="Chromosome 7"/>
</dbReference>
<accession>A0ACC2D914</accession>
<evidence type="ECO:0000313" key="1">
    <source>
        <dbReference type="EMBL" id="KAJ7550595.1"/>
    </source>
</evidence>
<comment type="caution">
    <text evidence="1">The sequence shown here is derived from an EMBL/GenBank/DDBJ whole genome shotgun (WGS) entry which is preliminary data.</text>
</comment>
<name>A0ACC2D914_DIPCM</name>
<organism evidence="1 2">
    <name type="scientific">Diphasiastrum complanatum</name>
    <name type="common">Issler's clubmoss</name>
    <name type="synonym">Lycopodium complanatum</name>
    <dbReference type="NCBI Taxonomy" id="34168"/>
    <lineage>
        <taxon>Eukaryota</taxon>
        <taxon>Viridiplantae</taxon>
        <taxon>Streptophyta</taxon>
        <taxon>Embryophyta</taxon>
        <taxon>Tracheophyta</taxon>
        <taxon>Lycopodiopsida</taxon>
        <taxon>Lycopodiales</taxon>
        <taxon>Lycopodiaceae</taxon>
        <taxon>Lycopodioideae</taxon>
        <taxon>Diphasiastrum</taxon>
    </lineage>
</organism>
<protein>
    <submittedName>
        <fullName evidence="1">Uncharacterized protein</fullName>
    </submittedName>
</protein>
<reference evidence="2" key="1">
    <citation type="journal article" date="2024" name="Proc. Natl. Acad. Sci. U.S.A.">
        <title>Extraordinary preservation of gene collinearity over three hundred million years revealed in homosporous lycophytes.</title>
        <authorList>
            <person name="Li C."/>
            <person name="Wickell D."/>
            <person name="Kuo L.Y."/>
            <person name="Chen X."/>
            <person name="Nie B."/>
            <person name="Liao X."/>
            <person name="Peng D."/>
            <person name="Ji J."/>
            <person name="Jenkins J."/>
            <person name="Williams M."/>
            <person name="Shu S."/>
            <person name="Plott C."/>
            <person name="Barry K."/>
            <person name="Rajasekar S."/>
            <person name="Grimwood J."/>
            <person name="Han X."/>
            <person name="Sun S."/>
            <person name="Hou Z."/>
            <person name="He W."/>
            <person name="Dai G."/>
            <person name="Sun C."/>
            <person name="Schmutz J."/>
            <person name="Leebens-Mack J.H."/>
            <person name="Li F.W."/>
            <person name="Wang L."/>
        </authorList>
    </citation>
    <scope>NUCLEOTIDE SEQUENCE [LARGE SCALE GENOMIC DNA]</scope>
    <source>
        <strain evidence="2">cv. PW_Plant_1</strain>
    </source>
</reference>
<proteinExistence type="predicted"/>
<sequence length="411" mass="44188">MAELPEDFKCPISLELMNDPVILATGQTYNRSSIQRWLDAGHRSCPKTKQELKDTKLIPNYALRSLIHQWAQANGVELKKPSDLKTQLHNAANNSEKEALKQLKAIVDSLLRRLSSSGLQMRRDAIKDVRVLAKESKDTRTCIAEQGAIAHILPLLSCRDAQIEENAVVALLNLSVDDENKVGLVAEGAVDAVVHALKTGSADTRASAAVTITSLAMVDVNKATIGSRSDAISALIKLLAEGNPRGKKEATTALYSLCIYVDNRSRAVSQGLVSILLSLLSCEGGDTAERVLALLDLLATSAEGRMAAGRLESAVPVLVGLLRSGSPRAKENTAALLYAMSSASKKITILAYNAGAFEHSMDLLHRGTIRAKRKASALLKLFEELKSNASEGSPVKIPTRSFAAICSELHH</sequence>
<keyword evidence="2" id="KW-1185">Reference proteome</keyword>